<keyword evidence="6" id="KW-0326">Glycosidase</keyword>
<evidence type="ECO:0000256" key="5">
    <source>
        <dbReference type="ARBA" id="ARBA00023200"/>
    </source>
</evidence>
<dbReference type="EMBL" id="SNRW01007005">
    <property type="protein sequence ID" value="KAA6382018.1"/>
    <property type="molecule type" value="Genomic_DNA"/>
</dbReference>
<keyword evidence="3" id="KW-0081">Bacteriolytic enzyme</keyword>
<keyword evidence="2" id="KW-0929">Antimicrobial</keyword>
<comment type="catalytic activity">
    <reaction evidence="1">
        <text>Hydrolysis of (1-&gt;4)-beta-linkages between N-acetylmuramic acid and N-acetyl-D-glucosamine residues in a peptidoglycan and between N-acetyl-D-glucosamine residues in chitodextrins.</text>
        <dbReference type="EC" id="3.2.1.17"/>
    </reaction>
</comment>
<dbReference type="Pfam" id="PF00959">
    <property type="entry name" value="Phage_lysozyme"/>
    <property type="match status" value="1"/>
</dbReference>
<accession>A0A5J4VHC4</accession>
<dbReference type="HAMAP" id="MF_04110">
    <property type="entry name" value="ENDOLYSIN_T4"/>
    <property type="match status" value="1"/>
</dbReference>
<sequence>MDKEAGKRLMHFNSQTQHFQSYDDGTGVWTVGYGHIKDVFKGMSITKNQAELFFKEDVERHIQGIYNYIKVPITQNQFDALTSLAFNLGPDFLKGKKLLANINAGRDVQAAKEFHDANKMYNKKSGKLEPSDGLTIRRYEESLLFLKGLDCEDDECKQFVSETQKMLKQLQFKVDNRIKKQ</sequence>
<dbReference type="GO" id="GO:0016998">
    <property type="term" value="P:cell wall macromolecule catabolic process"/>
    <property type="evidence" value="ECO:0007669"/>
    <property type="project" value="InterPro"/>
</dbReference>
<dbReference type="GO" id="GO:0003796">
    <property type="term" value="F:lysozyme activity"/>
    <property type="evidence" value="ECO:0007669"/>
    <property type="project" value="UniProtKB-EC"/>
</dbReference>
<evidence type="ECO:0000313" key="8">
    <source>
        <dbReference type="Proteomes" id="UP000324800"/>
    </source>
</evidence>
<evidence type="ECO:0000256" key="6">
    <source>
        <dbReference type="ARBA" id="ARBA00023295"/>
    </source>
</evidence>
<evidence type="ECO:0000256" key="1">
    <source>
        <dbReference type="ARBA" id="ARBA00000632"/>
    </source>
</evidence>
<dbReference type="Proteomes" id="UP000324800">
    <property type="component" value="Unassembled WGS sequence"/>
</dbReference>
<dbReference type="InterPro" id="IPR033907">
    <property type="entry name" value="Endolysin_autolysin"/>
</dbReference>
<dbReference type="InterPro" id="IPR002196">
    <property type="entry name" value="Glyco_hydro_24"/>
</dbReference>
<dbReference type="InterPro" id="IPR051018">
    <property type="entry name" value="Bacteriophage_GH24"/>
</dbReference>
<dbReference type="GO" id="GO:0031640">
    <property type="term" value="P:killing of cells of another organism"/>
    <property type="evidence" value="ECO:0007669"/>
    <property type="project" value="UniProtKB-KW"/>
</dbReference>
<dbReference type="PANTHER" id="PTHR38107">
    <property type="match status" value="1"/>
</dbReference>
<keyword evidence="5" id="KW-1035">Host cytoplasm</keyword>
<evidence type="ECO:0000256" key="3">
    <source>
        <dbReference type="ARBA" id="ARBA00022638"/>
    </source>
</evidence>
<dbReference type="GO" id="GO:0009253">
    <property type="term" value="P:peptidoglycan catabolic process"/>
    <property type="evidence" value="ECO:0007669"/>
    <property type="project" value="InterPro"/>
</dbReference>
<evidence type="ECO:0000256" key="2">
    <source>
        <dbReference type="ARBA" id="ARBA00022529"/>
    </source>
</evidence>
<dbReference type="PANTHER" id="PTHR38107:SF3">
    <property type="entry name" value="LYSOZYME RRRD-RELATED"/>
    <property type="match status" value="1"/>
</dbReference>
<dbReference type="Gene3D" id="1.10.530.40">
    <property type="match status" value="1"/>
</dbReference>
<comment type="caution">
    <text evidence="7">The sequence shown here is derived from an EMBL/GenBank/DDBJ whole genome shotgun (WGS) entry which is preliminary data.</text>
</comment>
<dbReference type="AlphaFoldDB" id="A0A5J4VHC4"/>
<dbReference type="InterPro" id="IPR023347">
    <property type="entry name" value="Lysozyme_dom_sf"/>
</dbReference>
<dbReference type="InterPro" id="IPR034690">
    <property type="entry name" value="Endolysin_T4_type"/>
</dbReference>
<dbReference type="SUPFAM" id="SSF53955">
    <property type="entry name" value="Lysozyme-like"/>
    <property type="match status" value="1"/>
</dbReference>
<keyword evidence="4" id="KW-0378">Hydrolase</keyword>
<evidence type="ECO:0000313" key="7">
    <source>
        <dbReference type="EMBL" id="KAA6382018.1"/>
    </source>
</evidence>
<dbReference type="GO" id="GO:0042742">
    <property type="term" value="P:defense response to bacterium"/>
    <property type="evidence" value="ECO:0007669"/>
    <property type="project" value="UniProtKB-KW"/>
</dbReference>
<dbReference type="CDD" id="cd00737">
    <property type="entry name" value="lyz_endolysin_autolysin"/>
    <property type="match status" value="1"/>
</dbReference>
<protein>
    <submittedName>
        <fullName evidence="7">Putative lysozyme</fullName>
    </submittedName>
</protein>
<dbReference type="OrthoDB" id="6338733at2759"/>
<dbReference type="InterPro" id="IPR023346">
    <property type="entry name" value="Lysozyme-like_dom_sf"/>
</dbReference>
<gene>
    <name evidence="7" type="ORF">EZS28_022458</name>
</gene>
<proteinExistence type="inferred from homology"/>
<name>A0A5J4VHC4_9EUKA</name>
<evidence type="ECO:0000256" key="4">
    <source>
        <dbReference type="ARBA" id="ARBA00022801"/>
    </source>
</evidence>
<organism evidence="7 8">
    <name type="scientific">Streblomastix strix</name>
    <dbReference type="NCBI Taxonomy" id="222440"/>
    <lineage>
        <taxon>Eukaryota</taxon>
        <taxon>Metamonada</taxon>
        <taxon>Preaxostyla</taxon>
        <taxon>Oxymonadida</taxon>
        <taxon>Streblomastigidae</taxon>
        <taxon>Streblomastix</taxon>
    </lineage>
</organism>
<reference evidence="7 8" key="1">
    <citation type="submission" date="2019-03" db="EMBL/GenBank/DDBJ databases">
        <title>Single cell metagenomics reveals metabolic interactions within the superorganism composed of flagellate Streblomastix strix and complex community of Bacteroidetes bacteria on its surface.</title>
        <authorList>
            <person name="Treitli S.C."/>
            <person name="Kolisko M."/>
            <person name="Husnik F."/>
            <person name="Keeling P."/>
            <person name="Hampl V."/>
        </authorList>
    </citation>
    <scope>NUCLEOTIDE SEQUENCE [LARGE SCALE GENOMIC DNA]</scope>
    <source>
        <strain evidence="7">ST1C</strain>
    </source>
</reference>